<reference evidence="1 2" key="1">
    <citation type="submission" date="2020-06" db="EMBL/GenBank/DDBJ databases">
        <title>The endosymbiont of the kinetoplastid Bodo saltans is a Paracaedibacter-like alpha-proteobacterium possessing a putative toxin-antitoxin system.</title>
        <authorList>
            <person name="Midha S."/>
            <person name="Rigden D.J."/>
            <person name="Siozios S."/>
            <person name="Hurst G.D.D."/>
            <person name="Jackson A.P."/>
        </authorList>
    </citation>
    <scope>NUCLEOTIDE SEQUENCE [LARGE SCALE GENOMIC DNA]</scope>
    <source>
        <strain evidence="1">Lake Konstanz</strain>
    </source>
</reference>
<sequence>MHYYFLPTVSRRNDGLLRLFSLDLGSGFCPPTRRSLRVTRAGGGKKIALTQS</sequence>
<keyword evidence="2" id="KW-1185">Reference proteome</keyword>
<accession>A0A7L9RTQ0</accession>
<protein>
    <submittedName>
        <fullName evidence="1">Uncharacterized protein</fullName>
    </submittedName>
</protein>
<organism evidence="1 2">
    <name type="scientific">Candidatus Bodocaedibacter vickermanii</name>
    <dbReference type="NCBI Taxonomy" id="2741701"/>
    <lineage>
        <taxon>Bacteria</taxon>
        <taxon>Pseudomonadati</taxon>
        <taxon>Pseudomonadota</taxon>
        <taxon>Alphaproteobacteria</taxon>
        <taxon>Holosporales</taxon>
        <taxon>Candidatus Paracaedibacteraceae</taxon>
        <taxon>Candidatus Bodocaedibacter</taxon>
    </lineage>
</organism>
<dbReference type="EMBL" id="CP054719">
    <property type="protein sequence ID" value="QOL19936.1"/>
    <property type="molecule type" value="Genomic_DNA"/>
</dbReference>
<dbReference type="Proteomes" id="UP000594001">
    <property type="component" value="Chromosome"/>
</dbReference>
<name>A0A7L9RTQ0_9PROT</name>
<dbReference type="AlphaFoldDB" id="A0A7L9RTQ0"/>
<dbReference type="KEGG" id="pbal:CPBP_00708"/>
<evidence type="ECO:0000313" key="1">
    <source>
        <dbReference type="EMBL" id="QOL19936.1"/>
    </source>
</evidence>
<evidence type="ECO:0000313" key="2">
    <source>
        <dbReference type="Proteomes" id="UP000594001"/>
    </source>
</evidence>
<gene>
    <name evidence="1" type="ORF">CPBP_00708</name>
</gene>
<proteinExistence type="predicted"/>